<feature type="non-terminal residue" evidence="2">
    <location>
        <position position="1"/>
    </location>
</feature>
<proteinExistence type="predicted"/>
<dbReference type="AlphaFoldDB" id="A0A813LF79"/>
<protein>
    <submittedName>
        <fullName evidence="2">Uncharacterized protein</fullName>
    </submittedName>
</protein>
<organism evidence="2 3">
    <name type="scientific">Polarella glacialis</name>
    <name type="common">Dinoflagellate</name>
    <dbReference type="NCBI Taxonomy" id="89957"/>
    <lineage>
        <taxon>Eukaryota</taxon>
        <taxon>Sar</taxon>
        <taxon>Alveolata</taxon>
        <taxon>Dinophyceae</taxon>
        <taxon>Suessiales</taxon>
        <taxon>Suessiaceae</taxon>
        <taxon>Polarella</taxon>
    </lineage>
</organism>
<feature type="non-terminal residue" evidence="2">
    <location>
        <position position="195"/>
    </location>
</feature>
<feature type="compositionally biased region" description="Acidic residues" evidence="1">
    <location>
        <begin position="39"/>
        <end position="54"/>
    </location>
</feature>
<comment type="caution">
    <text evidence="2">The sequence shown here is derived from an EMBL/GenBank/DDBJ whole genome shotgun (WGS) entry which is preliminary data.</text>
</comment>
<evidence type="ECO:0000256" key="1">
    <source>
        <dbReference type="SAM" id="MobiDB-lite"/>
    </source>
</evidence>
<feature type="compositionally biased region" description="Basic and acidic residues" evidence="1">
    <location>
        <begin position="168"/>
        <end position="178"/>
    </location>
</feature>
<evidence type="ECO:0000313" key="3">
    <source>
        <dbReference type="Proteomes" id="UP000626109"/>
    </source>
</evidence>
<feature type="region of interest" description="Disordered" evidence="1">
    <location>
        <begin position="146"/>
        <end position="180"/>
    </location>
</feature>
<gene>
    <name evidence="2" type="ORF">PGLA2088_LOCUS42170</name>
</gene>
<feature type="compositionally biased region" description="Basic and acidic residues" evidence="1">
    <location>
        <begin position="146"/>
        <end position="158"/>
    </location>
</feature>
<name>A0A813LF79_POLGL</name>
<accession>A0A813LF79</accession>
<feature type="region of interest" description="Disordered" evidence="1">
    <location>
        <begin position="17"/>
        <end position="69"/>
    </location>
</feature>
<dbReference type="EMBL" id="CAJNNW010034177">
    <property type="protein sequence ID" value="CAE8721853.1"/>
    <property type="molecule type" value="Genomic_DNA"/>
</dbReference>
<reference evidence="2" key="1">
    <citation type="submission" date="2021-02" db="EMBL/GenBank/DDBJ databases">
        <authorList>
            <person name="Dougan E. K."/>
            <person name="Rhodes N."/>
            <person name="Thang M."/>
            <person name="Chan C."/>
        </authorList>
    </citation>
    <scope>NUCLEOTIDE SEQUENCE</scope>
</reference>
<dbReference type="Proteomes" id="UP000626109">
    <property type="component" value="Unassembled WGS sequence"/>
</dbReference>
<evidence type="ECO:0000313" key="2">
    <source>
        <dbReference type="EMBL" id="CAE8721853.1"/>
    </source>
</evidence>
<sequence>SPEELLGGQFADLQEIANSLGGGSPWASSNVPSPPAVSEDADDVEAFYDDDYAGEAEPPPGPGRGIGGLVMPGVGILSGPGRRSKKGNSLEVASFAPAGANVFRAKLRPAATPQRRHFERVFGGRHPASRRIHRRILRLEKELKLEKATEEPLSERPPGRRRWAAGKEGTKDPLEARVRAASPQARAAILWRRLR</sequence>